<evidence type="ECO:0000313" key="2">
    <source>
        <dbReference type="EMBL" id="EAY25423.1"/>
    </source>
</evidence>
<dbReference type="eggNOG" id="ENOG502Z7KM">
    <property type="taxonomic scope" value="Bacteria"/>
</dbReference>
<proteinExistence type="predicted"/>
<comment type="caution">
    <text evidence="2">The sequence shown here is derived from an EMBL/GenBank/DDBJ whole genome shotgun (WGS) entry which is preliminary data.</text>
</comment>
<dbReference type="AlphaFoldDB" id="A1ZW60"/>
<keyword evidence="3" id="KW-1185">Reference proteome</keyword>
<keyword evidence="1" id="KW-0732">Signal</keyword>
<reference evidence="2 3" key="1">
    <citation type="submission" date="2007-01" db="EMBL/GenBank/DDBJ databases">
        <authorList>
            <person name="Haygood M."/>
            <person name="Podell S."/>
            <person name="Anderson C."/>
            <person name="Hopkinson B."/>
            <person name="Roe K."/>
            <person name="Barbeau K."/>
            <person name="Gaasterland T."/>
            <person name="Ferriera S."/>
            <person name="Johnson J."/>
            <person name="Kravitz S."/>
            <person name="Beeson K."/>
            <person name="Sutton G."/>
            <person name="Rogers Y.-H."/>
            <person name="Friedman R."/>
            <person name="Frazier M."/>
            <person name="Venter J.C."/>
        </authorList>
    </citation>
    <scope>NUCLEOTIDE SEQUENCE [LARGE SCALE GENOMIC DNA]</scope>
    <source>
        <strain evidence="2 3">ATCC 23134</strain>
    </source>
</reference>
<dbReference type="RefSeq" id="WP_002702928.1">
    <property type="nucleotide sequence ID" value="NZ_AAWS01000049.1"/>
</dbReference>
<dbReference type="EMBL" id="AAWS01000049">
    <property type="protein sequence ID" value="EAY25423.1"/>
    <property type="molecule type" value="Genomic_DNA"/>
</dbReference>
<name>A1ZW60_MICM2</name>
<evidence type="ECO:0000313" key="3">
    <source>
        <dbReference type="Proteomes" id="UP000004095"/>
    </source>
</evidence>
<dbReference type="Proteomes" id="UP000004095">
    <property type="component" value="Unassembled WGS sequence"/>
</dbReference>
<accession>A1ZW60</accession>
<feature type="signal peptide" evidence="1">
    <location>
        <begin position="1"/>
        <end position="23"/>
    </location>
</feature>
<organism evidence="2 3">
    <name type="scientific">Microscilla marina ATCC 23134</name>
    <dbReference type="NCBI Taxonomy" id="313606"/>
    <lineage>
        <taxon>Bacteria</taxon>
        <taxon>Pseudomonadati</taxon>
        <taxon>Bacteroidota</taxon>
        <taxon>Cytophagia</taxon>
        <taxon>Cytophagales</taxon>
        <taxon>Microscillaceae</taxon>
        <taxon>Microscilla</taxon>
    </lineage>
</organism>
<sequence>MIKQVYKILSLAMLLSLSVTAWATPTKVVVRAKAKDAKFIGSSVGGAMIIIRDATTGEILAKGMTKGSTGNTGLIMRKAHERYQSIVDDRTAKFEATIDIKVPTFVTIQVMAPYNKKQATITAQTQVWLIPGKDIAGEGIIVEIPGFIIDILAPQTHAFTSLGKTKNQINIVANVVMMCGCTISKGGLWDGDKMEAKALIKRNGESYKTVELKLGKQVNTFEGVLKTTETGLYEITVYVYDARTGNTGVDKVNVVIGK</sequence>
<feature type="chain" id="PRO_5002641724" evidence="1">
    <location>
        <begin position="24"/>
        <end position="258"/>
    </location>
</feature>
<protein>
    <submittedName>
        <fullName evidence="2">Uncharacterized protein</fullName>
    </submittedName>
</protein>
<gene>
    <name evidence="2" type="ORF">M23134_06682</name>
</gene>
<evidence type="ECO:0000256" key="1">
    <source>
        <dbReference type="SAM" id="SignalP"/>
    </source>
</evidence>